<dbReference type="RefSeq" id="WP_344892486.1">
    <property type="nucleotide sequence ID" value="NZ_BAAAWD010000006.1"/>
</dbReference>
<feature type="signal peptide" evidence="3">
    <location>
        <begin position="1"/>
        <end position="23"/>
    </location>
</feature>
<evidence type="ECO:0000256" key="3">
    <source>
        <dbReference type="SAM" id="SignalP"/>
    </source>
</evidence>
<feature type="chain" id="PRO_5046733808" evidence="3">
    <location>
        <begin position="24"/>
        <end position="297"/>
    </location>
</feature>
<dbReference type="InterPro" id="IPR001638">
    <property type="entry name" value="Solute-binding_3/MltF_N"/>
</dbReference>
<feature type="compositionally biased region" description="Low complexity" evidence="2">
    <location>
        <begin position="25"/>
        <end position="43"/>
    </location>
</feature>
<accession>A0ABN3XVY3</accession>
<keyword evidence="1 3" id="KW-0732">Signal</keyword>
<dbReference type="Proteomes" id="UP001499930">
    <property type="component" value="Unassembled WGS sequence"/>
</dbReference>
<feature type="domain" description="Ionotropic glutamate receptor C-terminal" evidence="5">
    <location>
        <begin position="61"/>
        <end position="289"/>
    </location>
</feature>
<dbReference type="Gene3D" id="3.40.190.10">
    <property type="entry name" value="Periplasmic binding protein-like II"/>
    <property type="match status" value="2"/>
</dbReference>
<gene>
    <name evidence="6" type="ORF">GCM10017559_23360</name>
</gene>
<evidence type="ECO:0000256" key="1">
    <source>
        <dbReference type="ARBA" id="ARBA00022729"/>
    </source>
</evidence>
<evidence type="ECO:0000256" key="2">
    <source>
        <dbReference type="SAM" id="MobiDB-lite"/>
    </source>
</evidence>
<evidence type="ECO:0000313" key="7">
    <source>
        <dbReference type="Proteomes" id="UP001499930"/>
    </source>
</evidence>
<dbReference type="CDD" id="cd13530">
    <property type="entry name" value="PBP2_peptides_like"/>
    <property type="match status" value="1"/>
</dbReference>
<evidence type="ECO:0000259" key="4">
    <source>
        <dbReference type="SMART" id="SM00062"/>
    </source>
</evidence>
<dbReference type="PROSITE" id="PS51257">
    <property type="entry name" value="PROKAR_LIPOPROTEIN"/>
    <property type="match status" value="1"/>
</dbReference>
<keyword evidence="7" id="KW-1185">Reference proteome</keyword>
<comment type="caution">
    <text evidence="6">The sequence shown here is derived from an EMBL/GenBank/DDBJ whole genome shotgun (WGS) entry which is preliminary data.</text>
</comment>
<proteinExistence type="predicted"/>
<dbReference type="SMART" id="SM00079">
    <property type="entry name" value="PBPe"/>
    <property type="match status" value="1"/>
</dbReference>
<dbReference type="SMART" id="SM00062">
    <property type="entry name" value="PBPb"/>
    <property type="match status" value="1"/>
</dbReference>
<sequence length="297" mass="30370">MVRPSTLFALGALAAAVVGCAPASETTQASPSAPGATGTASPGTGAGACAKESLPLKTPGKLTIGTDKPAYDPWFSDDDPSNGKGFESAVAYAIADRLGFATGDVTWATVKFDSAFAPGAKQFDFDLNQVSVTPDRAKVVDFSKGYYTVKQAVVALDGSKVASATDLAGLKDAKIGVQVGTTSLQAVKDVIRPSADPNVYNEQIDAVNALKNKQVDAVVVDLPTAFYVTAAQVDNSKIVGQFGTASGVPEVFGAVFEKGSPLVSCVDGAIEELTTSGELAKIETRWLGSAAGAPELK</sequence>
<reference evidence="6 7" key="1">
    <citation type="journal article" date="2019" name="Int. J. Syst. Evol. Microbiol.">
        <title>The Global Catalogue of Microorganisms (GCM) 10K type strain sequencing project: providing services to taxonomists for standard genome sequencing and annotation.</title>
        <authorList>
            <consortium name="The Broad Institute Genomics Platform"/>
            <consortium name="The Broad Institute Genome Sequencing Center for Infectious Disease"/>
            <person name="Wu L."/>
            <person name="Ma J."/>
        </authorList>
    </citation>
    <scope>NUCLEOTIDE SEQUENCE [LARGE SCALE GENOMIC DNA]</scope>
    <source>
        <strain evidence="6 7">JCM 3106</strain>
    </source>
</reference>
<dbReference type="EMBL" id="BAAAWD010000006">
    <property type="protein sequence ID" value="GAA3001598.1"/>
    <property type="molecule type" value="Genomic_DNA"/>
</dbReference>
<dbReference type="SUPFAM" id="SSF53850">
    <property type="entry name" value="Periplasmic binding protein-like II"/>
    <property type="match status" value="1"/>
</dbReference>
<protein>
    <submittedName>
        <fullName evidence="6">ABC transporter substrate-binding protein</fullName>
    </submittedName>
</protein>
<evidence type="ECO:0000259" key="5">
    <source>
        <dbReference type="SMART" id="SM00079"/>
    </source>
</evidence>
<evidence type="ECO:0000313" key="6">
    <source>
        <dbReference type="EMBL" id="GAA3001598.1"/>
    </source>
</evidence>
<dbReference type="PANTHER" id="PTHR35936">
    <property type="entry name" value="MEMBRANE-BOUND LYTIC MUREIN TRANSGLYCOSYLASE F"/>
    <property type="match status" value="1"/>
</dbReference>
<feature type="region of interest" description="Disordered" evidence="2">
    <location>
        <begin position="25"/>
        <end position="52"/>
    </location>
</feature>
<dbReference type="Pfam" id="PF00497">
    <property type="entry name" value="SBP_bac_3"/>
    <property type="match status" value="1"/>
</dbReference>
<organism evidence="6 7">
    <name type="scientific">Streptosporangium longisporum</name>
    <dbReference type="NCBI Taxonomy" id="46187"/>
    <lineage>
        <taxon>Bacteria</taxon>
        <taxon>Bacillati</taxon>
        <taxon>Actinomycetota</taxon>
        <taxon>Actinomycetes</taxon>
        <taxon>Streptosporangiales</taxon>
        <taxon>Streptosporangiaceae</taxon>
        <taxon>Streptosporangium</taxon>
    </lineage>
</organism>
<dbReference type="InterPro" id="IPR001320">
    <property type="entry name" value="Iontro_rcpt_C"/>
</dbReference>
<dbReference type="PANTHER" id="PTHR35936:SF19">
    <property type="entry name" value="AMINO-ACID-BINDING PROTEIN YXEM-RELATED"/>
    <property type="match status" value="1"/>
</dbReference>
<feature type="domain" description="Solute-binding protein family 3/N-terminal" evidence="4">
    <location>
        <begin position="61"/>
        <end position="290"/>
    </location>
</feature>
<name>A0ABN3XVY3_9ACTN</name>